<organism evidence="1 2">
    <name type="scientific">Streptomyces sanglieri</name>
    <dbReference type="NCBI Taxonomy" id="193460"/>
    <lineage>
        <taxon>Bacteria</taxon>
        <taxon>Bacillati</taxon>
        <taxon>Actinomycetota</taxon>
        <taxon>Actinomycetes</taxon>
        <taxon>Kitasatosporales</taxon>
        <taxon>Streptomycetaceae</taxon>
        <taxon>Streptomyces</taxon>
    </lineage>
</organism>
<protein>
    <submittedName>
        <fullName evidence="1">Uncharacterized protein</fullName>
    </submittedName>
</protein>
<dbReference type="Proteomes" id="UP001596915">
    <property type="component" value="Unassembled WGS sequence"/>
</dbReference>
<keyword evidence="2" id="KW-1185">Reference proteome</keyword>
<proteinExistence type="predicted"/>
<accession>A0ABW2WSE7</accession>
<reference evidence="2" key="1">
    <citation type="journal article" date="2019" name="Int. J. Syst. Evol. Microbiol.">
        <title>The Global Catalogue of Microorganisms (GCM) 10K type strain sequencing project: providing services to taxonomists for standard genome sequencing and annotation.</title>
        <authorList>
            <consortium name="The Broad Institute Genomics Platform"/>
            <consortium name="The Broad Institute Genome Sequencing Center for Infectious Disease"/>
            <person name="Wu L."/>
            <person name="Ma J."/>
        </authorList>
    </citation>
    <scope>NUCLEOTIDE SEQUENCE [LARGE SCALE GENOMIC DNA]</scope>
    <source>
        <strain evidence="2">JCM 12607</strain>
    </source>
</reference>
<evidence type="ECO:0000313" key="1">
    <source>
        <dbReference type="EMBL" id="MFD0623556.1"/>
    </source>
</evidence>
<dbReference type="EMBL" id="JBHTGL010000008">
    <property type="protein sequence ID" value="MFD0623556.1"/>
    <property type="molecule type" value="Genomic_DNA"/>
</dbReference>
<comment type="caution">
    <text evidence="1">The sequence shown here is derived from an EMBL/GenBank/DDBJ whole genome shotgun (WGS) entry which is preliminary data.</text>
</comment>
<evidence type="ECO:0000313" key="2">
    <source>
        <dbReference type="Proteomes" id="UP001596915"/>
    </source>
</evidence>
<gene>
    <name evidence="1" type="ORF">ACFQ2K_13005</name>
</gene>
<sequence length="49" mass="5501">MPNVPAAEQNIKSSVTLAERIEASRHELTLAARETDECHDIASIFGWEY</sequence>
<name>A0ABW2WSE7_9ACTN</name>